<evidence type="ECO:0000313" key="5">
    <source>
        <dbReference type="Proteomes" id="UP000298030"/>
    </source>
</evidence>
<dbReference type="AlphaFoldDB" id="A0A4Y7SU59"/>
<protein>
    <submittedName>
        <fullName evidence="4">Ankyrin</fullName>
    </submittedName>
</protein>
<keyword evidence="5" id="KW-1185">Reference proteome</keyword>
<dbReference type="Gene3D" id="1.25.40.20">
    <property type="entry name" value="Ankyrin repeat-containing domain"/>
    <property type="match status" value="2"/>
</dbReference>
<dbReference type="Proteomes" id="UP000298030">
    <property type="component" value="Unassembled WGS sequence"/>
</dbReference>
<dbReference type="SUPFAM" id="SSF48403">
    <property type="entry name" value="Ankyrin repeat"/>
    <property type="match status" value="1"/>
</dbReference>
<evidence type="ECO:0000256" key="3">
    <source>
        <dbReference type="PROSITE-ProRule" id="PRU00023"/>
    </source>
</evidence>
<evidence type="ECO:0000313" key="4">
    <source>
        <dbReference type="EMBL" id="TEB25251.1"/>
    </source>
</evidence>
<keyword evidence="2 3" id="KW-0040">ANK repeat</keyword>
<dbReference type="PANTHER" id="PTHR24171">
    <property type="entry name" value="ANKYRIN REPEAT DOMAIN-CONTAINING PROTEIN 39-RELATED"/>
    <property type="match status" value="1"/>
</dbReference>
<evidence type="ECO:0000256" key="1">
    <source>
        <dbReference type="ARBA" id="ARBA00022737"/>
    </source>
</evidence>
<evidence type="ECO:0000256" key="2">
    <source>
        <dbReference type="ARBA" id="ARBA00023043"/>
    </source>
</evidence>
<accession>A0A4Y7SU59</accession>
<sequence length="215" mass="23948">MEAITSLLSNGANPNIPGQALCPLQSFFLTYGTFPPSPNIEHNYSSTVPIQIYEVKFLDRNVANVVHMALLFELRVYEALSFLEYSANPNIRDEYGDTPLHNACTRGHVKTAEYLLEFDASLEIQNKEGNTALHDACVEGHTQVVTNSREDKYGSTPLHDACYYGHVEVAELLLHLEADPKIQDQEGRTALEVAREEMGEASAIMRMLYEQGVVG</sequence>
<dbReference type="OrthoDB" id="6781668at2759"/>
<dbReference type="STRING" id="71717.A0A4Y7SU59"/>
<dbReference type="GO" id="GO:0085020">
    <property type="term" value="P:protein K6-linked ubiquitination"/>
    <property type="evidence" value="ECO:0007669"/>
    <property type="project" value="TreeGrafter"/>
</dbReference>
<name>A0A4Y7SU59_COPMI</name>
<reference evidence="4 5" key="1">
    <citation type="journal article" date="2019" name="Nat. Ecol. Evol.">
        <title>Megaphylogeny resolves global patterns of mushroom evolution.</title>
        <authorList>
            <person name="Varga T."/>
            <person name="Krizsan K."/>
            <person name="Foldi C."/>
            <person name="Dima B."/>
            <person name="Sanchez-Garcia M."/>
            <person name="Sanchez-Ramirez S."/>
            <person name="Szollosi G.J."/>
            <person name="Szarkandi J.G."/>
            <person name="Papp V."/>
            <person name="Albert L."/>
            <person name="Andreopoulos W."/>
            <person name="Angelini C."/>
            <person name="Antonin V."/>
            <person name="Barry K.W."/>
            <person name="Bougher N.L."/>
            <person name="Buchanan P."/>
            <person name="Buyck B."/>
            <person name="Bense V."/>
            <person name="Catcheside P."/>
            <person name="Chovatia M."/>
            <person name="Cooper J."/>
            <person name="Damon W."/>
            <person name="Desjardin D."/>
            <person name="Finy P."/>
            <person name="Geml J."/>
            <person name="Haridas S."/>
            <person name="Hughes K."/>
            <person name="Justo A."/>
            <person name="Karasinski D."/>
            <person name="Kautmanova I."/>
            <person name="Kiss B."/>
            <person name="Kocsube S."/>
            <person name="Kotiranta H."/>
            <person name="LaButti K.M."/>
            <person name="Lechner B.E."/>
            <person name="Liimatainen K."/>
            <person name="Lipzen A."/>
            <person name="Lukacs Z."/>
            <person name="Mihaltcheva S."/>
            <person name="Morgado L.N."/>
            <person name="Niskanen T."/>
            <person name="Noordeloos M.E."/>
            <person name="Ohm R.A."/>
            <person name="Ortiz-Santana B."/>
            <person name="Ovrebo C."/>
            <person name="Racz N."/>
            <person name="Riley R."/>
            <person name="Savchenko A."/>
            <person name="Shiryaev A."/>
            <person name="Soop K."/>
            <person name="Spirin V."/>
            <person name="Szebenyi C."/>
            <person name="Tomsovsky M."/>
            <person name="Tulloss R.E."/>
            <person name="Uehling J."/>
            <person name="Grigoriev I.V."/>
            <person name="Vagvolgyi C."/>
            <person name="Papp T."/>
            <person name="Martin F.M."/>
            <person name="Miettinen O."/>
            <person name="Hibbett D.S."/>
            <person name="Nagy L.G."/>
        </authorList>
    </citation>
    <scope>NUCLEOTIDE SEQUENCE [LARGE SCALE GENOMIC DNA]</scope>
    <source>
        <strain evidence="4 5">FP101781</strain>
    </source>
</reference>
<comment type="caution">
    <text evidence="4">The sequence shown here is derived from an EMBL/GenBank/DDBJ whole genome shotgun (WGS) entry which is preliminary data.</text>
</comment>
<gene>
    <name evidence="4" type="ORF">FA13DRAFT_1714060</name>
</gene>
<dbReference type="Pfam" id="PF13857">
    <property type="entry name" value="Ank_5"/>
    <property type="match status" value="1"/>
</dbReference>
<keyword evidence="1" id="KW-0677">Repeat</keyword>
<dbReference type="PROSITE" id="PS50088">
    <property type="entry name" value="ANK_REPEAT"/>
    <property type="match status" value="2"/>
</dbReference>
<dbReference type="PANTHER" id="PTHR24171:SF8">
    <property type="entry name" value="BRCA1-ASSOCIATED RING DOMAIN PROTEIN 1"/>
    <property type="match status" value="1"/>
</dbReference>
<dbReference type="InterPro" id="IPR036770">
    <property type="entry name" value="Ankyrin_rpt-contain_sf"/>
</dbReference>
<feature type="repeat" description="ANK" evidence="3">
    <location>
        <begin position="153"/>
        <end position="185"/>
    </location>
</feature>
<proteinExistence type="predicted"/>
<dbReference type="InterPro" id="IPR002110">
    <property type="entry name" value="Ankyrin_rpt"/>
</dbReference>
<dbReference type="PROSITE" id="PS50297">
    <property type="entry name" value="ANK_REP_REGION"/>
    <property type="match status" value="2"/>
</dbReference>
<dbReference type="GO" id="GO:0004842">
    <property type="term" value="F:ubiquitin-protein transferase activity"/>
    <property type="evidence" value="ECO:0007669"/>
    <property type="project" value="TreeGrafter"/>
</dbReference>
<dbReference type="SMART" id="SM00248">
    <property type="entry name" value="ANK"/>
    <property type="match status" value="2"/>
</dbReference>
<feature type="repeat" description="ANK" evidence="3">
    <location>
        <begin position="95"/>
        <end position="127"/>
    </location>
</feature>
<organism evidence="4 5">
    <name type="scientific">Coprinellus micaceus</name>
    <name type="common">Glistening ink-cap mushroom</name>
    <name type="synonym">Coprinus micaceus</name>
    <dbReference type="NCBI Taxonomy" id="71717"/>
    <lineage>
        <taxon>Eukaryota</taxon>
        <taxon>Fungi</taxon>
        <taxon>Dikarya</taxon>
        <taxon>Basidiomycota</taxon>
        <taxon>Agaricomycotina</taxon>
        <taxon>Agaricomycetes</taxon>
        <taxon>Agaricomycetidae</taxon>
        <taxon>Agaricales</taxon>
        <taxon>Agaricineae</taxon>
        <taxon>Psathyrellaceae</taxon>
        <taxon>Coprinellus</taxon>
    </lineage>
</organism>
<dbReference type="Pfam" id="PF12796">
    <property type="entry name" value="Ank_2"/>
    <property type="match status" value="1"/>
</dbReference>
<dbReference type="EMBL" id="QPFP01000058">
    <property type="protein sequence ID" value="TEB25251.1"/>
    <property type="molecule type" value="Genomic_DNA"/>
</dbReference>